<dbReference type="InterPro" id="IPR013783">
    <property type="entry name" value="Ig-like_fold"/>
</dbReference>
<dbReference type="Proteomes" id="UP000198901">
    <property type="component" value="Unassembled WGS sequence"/>
</dbReference>
<gene>
    <name evidence="2" type="ORF">SAMN04488090_0702</name>
</gene>
<dbReference type="Pfam" id="PF18962">
    <property type="entry name" value="Por_Secre_tail"/>
    <property type="match status" value="1"/>
</dbReference>
<feature type="domain" description="Secretion system C-terminal sorting" evidence="1">
    <location>
        <begin position="585"/>
        <end position="650"/>
    </location>
</feature>
<keyword evidence="3" id="KW-1185">Reference proteome</keyword>
<dbReference type="OrthoDB" id="868831at2"/>
<dbReference type="EMBL" id="FNGS01000001">
    <property type="protein sequence ID" value="SDL31076.1"/>
    <property type="molecule type" value="Genomic_DNA"/>
</dbReference>
<proteinExistence type="predicted"/>
<evidence type="ECO:0000259" key="1">
    <source>
        <dbReference type="Pfam" id="PF18962"/>
    </source>
</evidence>
<accession>A0A1G9J1C2</accession>
<dbReference type="RefSeq" id="WP_093197732.1">
    <property type="nucleotide sequence ID" value="NZ_FNGS01000001.1"/>
</dbReference>
<evidence type="ECO:0000313" key="2">
    <source>
        <dbReference type="EMBL" id="SDL31076.1"/>
    </source>
</evidence>
<dbReference type="PROSITE" id="PS51257">
    <property type="entry name" value="PROKAR_LIPOPROTEIN"/>
    <property type="match status" value="1"/>
</dbReference>
<dbReference type="Gene3D" id="2.60.40.10">
    <property type="entry name" value="Immunoglobulins"/>
    <property type="match status" value="1"/>
</dbReference>
<reference evidence="2 3" key="1">
    <citation type="submission" date="2016-10" db="EMBL/GenBank/DDBJ databases">
        <authorList>
            <person name="de Groot N.N."/>
        </authorList>
    </citation>
    <scope>NUCLEOTIDE SEQUENCE [LARGE SCALE GENOMIC DNA]</scope>
    <source>
        <strain evidence="2 3">DSM 21668</strain>
    </source>
</reference>
<name>A0A1G9J1C2_9BACT</name>
<dbReference type="AlphaFoldDB" id="A0A1G9J1C2"/>
<organism evidence="2 3">
    <name type="scientific">Siphonobacter aquaeclarae</name>
    <dbReference type="NCBI Taxonomy" id="563176"/>
    <lineage>
        <taxon>Bacteria</taxon>
        <taxon>Pseudomonadati</taxon>
        <taxon>Bacteroidota</taxon>
        <taxon>Cytophagia</taxon>
        <taxon>Cytophagales</taxon>
        <taxon>Cytophagaceae</taxon>
        <taxon>Siphonobacter</taxon>
    </lineage>
</organism>
<sequence>MKNNYSFHAWQAIRVVLVTLLFVANWSFVFAQACGDPGGGSRTITMTAPGARDYYPGALPAGKTGQDRTTVARFRSSATMNAVYPKTITTLHPELPGGATGYVTLKFEALVMAAPNVLIKIYEGTDETGTLVKTIDSTNAASFILTSESHVGPVTITFESSTPTSGNFNISILAMTGNQLIPSTCQGHKAALWTEFQTPDSYTLIDGHRDYAHSSFTPSCVAYIDANRQFVSSEMVYCLDHSRNAVGFGSGRYPGQTIYTKEIITDIDRSGTFDDTDRLIMARLVYMMAHATTGVTVSDMEVMEGQVWVTVIYPGANYGGVNGDAVTTIPSIPNPAEPTFSLTGPVAPVAPNNPAVFTLQFDLPAGYNPSLFTDPQQVKLVVPAGVTISNVSGDATYAGGVLTFTSLPATVLVSAVSATQQKATLKVVYEKPGLWNVYNFKAYRPCTTDATLLQDFVGRSQGDITYPNREAEGIWESSLPVRLVNFKASAEGRVAYLNWTTASEEGSKGFEIQRSADTRTWQTLDFVNSKSANGNSSVELNYQYNDLSLLTGTSYYRLRMVDLDGAFAYSQTRSLQAETVRGMLVYPNPVVNGKLSVVVSGMEPEAAEIYDAAGVRKISQKLENGRDLNLKGLAPGAYILRVVSAGKDSQSTTFLVK</sequence>
<dbReference type="STRING" id="563176.SAMN04488090_0702"/>
<dbReference type="NCBIfam" id="TIGR04183">
    <property type="entry name" value="Por_Secre_tail"/>
    <property type="match status" value="1"/>
</dbReference>
<dbReference type="InterPro" id="IPR026444">
    <property type="entry name" value="Secre_tail"/>
</dbReference>
<protein>
    <submittedName>
        <fullName evidence="2">Por secretion system C-terminal sorting domain-containing protein</fullName>
    </submittedName>
</protein>
<evidence type="ECO:0000313" key="3">
    <source>
        <dbReference type="Proteomes" id="UP000198901"/>
    </source>
</evidence>